<dbReference type="InterPro" id="IPR013154">
    <property type="entry name" value="ADH-like_N"/>
</dbReference>
<name>A0A3B0YNN7_9ZZZZ</name>
<dbReference type="GO" id="GO:0070402">
    <property type="term" value="F:NADPH binding"/>
    <property type="evidence" value="ECO:0007669"/>
    <property type="project" value="TreeGrafter"/>
</dbReference>
<protein>
    <submittedName>
        <fullName evidence="4">Quinone oxidoreductase</fullName>
        <ecNumber evidence="4">1.6.5.5</ecNumber>
    </submittedName>
</protein>
<dbReference type="Pfam" id="PF08240">
    <property type="entry name" value="ADH_N"/>
    <property type="match status" value="1"/>
</dbReference>
<dbReference type="PANTHER" id="PTHR48106">
    <property type="entry name" value="QUINONE OXIDOREDUCTASE PIG3-RELATED"/>
    <property type="match status" value="1"/>
</dbReference>
<keyword evidence="2 4" id="KW-0560">Oxidoreductase</keyword>
<dbReference type="EC" id="1.6.5.5" evidence="4"/>
<evidence type="ECO:0000256" key="2">
    <source>
        <dbReference type="ARBA" id="ARBA00023002"/>
    </source>
</evidence>
<dbReference type="InterPro" id="IPR036291">
    <property type="entry name" value="NAD(P)-bd_dom_sf"/>
</dbReference>
<keyword evidence="1" id="KW-0521">NADP</keyword>
<dbReference type="InterPro" id="IPR013149">
    <property type="entry name" value="ADH-like_C"/>
</dbReference>
<dbReference type="Pfam" id="PF00107">
    <property type="entry name" value="ADH_zinc_N"/>
    <property type="match status" value="1"/>
</dbReference>
<gene>
    <name evidence="4" type="ORF">MNBD_GAMMA13-1799</name>
</gene>
<dbReference type="PANTHER" id="PTHR48106:SF5">
    <property type="entry name" value="ZINC-CONTAINING ALCOHOL DEHYDROGENASE"/>
    <property type="match status" value="1"/>
</dbReference>
<dbReference type="GO" id="GO:0003960">
    <property type="term" value="F:quinone reductase (NADPH) activity"/>
    <property type="evidence" value="ECO:0007669"/>
    <property type="project" value="UniProtKB-EC"/>
</dbReference>
<organism evidence="4">
    <name type="scientific">hydrothermal vent metagenome</name>
    <dbReference type="NCBI Taxonomy" id="652676"/>
    <lineage>
        <taxon>unclassified sequences</taxon>
        <taxon>metagenomes</taxon>
        <taxon>ecological metagenomes</taxon>
    </lineage>
</organism>
<dbReference type="CDD" id="cd08268">
    <property type="entry name" value="MDR2"/>
    <property type="match status" value="1"/>
</dbReference>
<dbReference type="InterPro" id="IPR020843">
    <property type="entry name" value="ER"/>
</dbReference>
<dbReference type="SMART" id="SM00829">
    <property type="entry name" value="PKS_ER"/>
    <property type="match status" value="1"/>
</dbReference>
<proteinExistence type="predicted"/>
<dbReference type="Gene3D" id="3.40.50.720">
    <property type="entry name" value="NAD(P)-binding Rossmann-like Domain"/>
    <property type="match status" value="1"/>
</dbReference>
<accession>A0A3B0YNN7</accession>
<dbReference type="SUPFAM" id="SSF51735">
    <property type="entry name" value="NAD(P)-binding Rossmann-fold domains"/>
    <property type="match status" value="1"/>
</dbReference>
<feature type="domain" description="Enoyl reductase (ER)" evidence="3">
    <location>
        <begin position="17"/>
        <end position="333"/>
    </location>
</feature>
<dbReference type="EMBL" id="UOFK01000148">
    <property type="protein sequence ID" value="VAW78280.1"/>
    <property type="molecule type" value="Genomic_DNA"/>
</dbReference>
<dbReference type="SUPFAM" id="SSF50129">
    <property type="entry name" value="GroES-like"/>
    <property type="match status" value="1"/>
</dbReference>
<reference evidence="4" key="1">
    <citation type="submission" date="2018-06" db="EMBL/GenBank/DDBJ databases">
        <authorList>
            <person name="Zhirakovskaya E."/>
        </authorList>
    </citation>
    <scope>NUCLEOTIDE SEQUENCE</scope>
</reference>
<evidence type="ECO:0000313" key="4">
    <source>
        <dbReference type="EMBL" id="VAW78280.1"/>
    </source>
</evidence>
<sequence length="336" mass="35986">MTSQSKTTKTVRFYKAGDASVLKLEDMPVQAPVDDEIRIAVEAIGLNRAEVMFREGQYLETPDFPSKLGYEASGVIDAVGPDADGFKVGDRVSTIPAFSMGQYGVYGEQIIVPARAAAQYPARLSAVEGASIWMQYITAFGGLVEIGKLTSGATVVITAASSSVGLAAIQIAKMLGATVVATTRGKEKKQFLRDAGANHVIVSDDEDLAKRVMDITSDKGANVLFDPVGGPLLETLALAAASRATIIEYGALSSSPTPFPLFVALAKGLTIRGYTLFELTQNDEWLDRSKNFVYEGIESGALKPVIDRTFTFTDIAEAHRYMESNQQKGKIVVTVP</sequence>
<evidence type="ECO:0000256" key="1">
    <source>
        <dbReference type="ARBA" id="ARBA00022857"/>
    </source>
</evidence>
<evidence type="ECO:0000259" key="3">
    <source>
        <dbReference type="SMART" id="SM00829"/>
    </source>
</evidence>
<dbReference type="AlphaFoldDB" id="A0A3B0YNN7"/>
<dbReference type="InterPro" id="IPR011032">
    <property type="entry name" value="GroES-like_sf"/>
</dbReference>
<dbReference type="Gene3D" id="3.90.180.10">
    <property type="entry name" value="Medium-chain alcohol dehydrogenases, catalytic domain"/>
    <property type="match status" value="1"/>
</dbReference>